<dbReference type="RefSeq" id="WP_168773313.1">
    <property type="nucleotide sequence ID" value="NZ_JAABNR010000002.1"/>
</dbReference>
<proteinExistence type="predicted"/>
<dbReference type="Pfam" id="PF00775">
    <property type="entry name" value="Dioxygenase_C"/>
    <property type="match status" value="1"/>
</dbReference>
<keyword evidence="3" id="KW-1185">Reference proteome</keyword>
<dbReference type="Proteomes" id="UP001193501">
    <property type="component" value="Unassembled WGS sequence"/>
</dbReference>
<comment type="caution">
    <text evidence="2">The sequence shown here is derived from an EMBL/GenBank/DDBJ whole genome shotgun (WGS) entry which is preliminary data.</text>
</comment>
<dbReference type="AlphaFoldDB" id="A0AAE4Y7B4"/>
<dbReference type="InterPro" id="IPR000627">
    <property type="entry name" value="Intradiol_dOase_C"/>
</dbReference>
<feature type="domain" description="Intradiol ring-cleavage dioxygenases" evidence="1">
    <location>
        <begin position="103"/>
        <end position="176"/>
    </location>
</feature>
<sequence length="269" mass="28452">MHDDDEGLARDLPRLMGRRGVVLSLLGLGLGGYALAQALPPSDSEANVFGTGADGGQCLKTPAETNGPYPADGSNSREGQVVDVLKQQSVMRDDIRTSFGDLDGAAEGIPLELEIALISVDGCKPLGGHAIYLWHADAEGRYSLYDLPERNYLRGVVLTDASGVARVTTIVPGCYDGRWPHIHFEVFASAEAAVAGGALLTSQMALPEATCREAYADARYPASLRNLDRTSLDGDNVFGDNTPEQVAQQLLTMTRTATGYAAKVTVGLG</sequence>
<accession>A0AAE4Y7B4</accession>
<dbReference type="GO" id="GO:0008199">
    <property type="term" value="F:ferric iron binding"/>
    <property type="evidence" value="ECO:0007669"/>
    <property type="project" value="InterPro"/>
</dbReference>
<evidence type="ECO:0000259" key="1">
    <source>
        <dbReference type="Pfam" id="PF00775"/>
    </source>
</evidence>
<dbReference type="PANTHER" id="PTHR34315:SF1">
    <property type="entry name" value="INTRADIOL RING-CLEAVAGE DIOXYGENASES DOMAIN-CONTAINING PROTEIN-RELATED"/>
    <property type="match status" value="1"/>
</dbReference>
<reference evidence="2" key="1">
    <citation type="submission" date="2020-01" db="EMBL/GenBank/DDBJ databases">
        <authorList>
            <person name="Chen W.-M."/>
        </authorList>
    </citation>
    <scope>NUCLEOTIDE SEQUENCE</scope>
    <source>
        <strain evidence="2">CYK-10</strain>
    </source>
</reference>
<dbReference type="GO" id="GO:0016702">
    <property type="term" value="F:oxidoreductase activity, acting on single donors with incorporation of molecular oxygen, incorporation of two atoms of oxygen"/>
    <property type="evidence" value="ECO:0007669"/>
    <property type="project" value="InterPro"/>
</dbReference>
<organism evidence="2 3">
    <name type="scientific">Stagnihabitans tardus</name>
    <dbReference type="NCBI Taxonomy" id="2699202"/>
    <lineage>
        <taxon>Bacteria</taxon>
        <taxon>Pseudomonadati</taxon>
        <taxon>Pseudomonadota</taxon>
        <taxon>Alphaproteobacteria</taxon>
        <taxon>Rhodobacterales</taxon>
        <taxon>Paracoccaceae</taxon>
        <taxon>Stagnihabitans</taxon>
    </lineage>
</organism>
<dbReference type="Gene3D" id="2.60.130.10">
    <property type="entry name" value="Aromatic compound dioxygenase"/>
    <property type="match status" value="1"/>
</dbReference>
<evidence type="ECO:0000313" key="2">
    <source>
        <dbReference type="EMBL" id="NBZ86507.1"/>
    </source>
</evidence>
<evidence type="ECO:0000313" key="3">
    <source>
        <dbReference type="Proteomes" id="UP001193501"/>
    </source>
</evidence>
<dbReference type="PANTHER" id="PTHR34315">
    <property type="match status" value="1"/>
</dbReference>
<dbReference type="SUPFAM" id="SSF49482">
    <property type="entry name" value="Aromatic compound dioxygenase"/>
    <property type="match status" value="1"/>
</dbReference>
<dbReference type="EMBL" id="JAABNR010000002">
    <property type="protein sequence ID" value="NBZ86507.1"/>
    <property type="molecule type" value="Genomic_DNA"/>
</dbReference>
<protein>
    <recommendedName>
        <fullName evidence="1">Intradiol ring-cleavage dioxygenases domain-containing protein</fullName>
    </recommendedName>
</protein>
<gene>
    <name evidence="2" type="ORF">GV832_02855</name>
</gene>
<name>A0AAE4Y7B4_9RHOB</name>
<dbReference type="InterPro" id="IPR015889">
    <property type="entry name" value="Intradiol_dOase_core"/>
</dbReference>